<dbReference type="EMBL" id="CP036274">
    <property type="protein sequence ID" value="QDU28132.1"/>
    <property type="molecule type" value="Genomic_DNA"/>
</dbReference>
<proteinExistence type="predicted"/>
<name>A0A517YDC5_9BACT</name>
<sequence length="498" mass="55970">MSLLRFVAIFSGDECLTPVTSHIYQPLMPSAFASAAWRSVLLLLVASATNGVAFSAEPSRVLSVLRDFDRDQPGPLQPLKHHTWNATTQANAANYSQVEIVLLAAEEQACKLTIGADFPWGNRDEYRALTIGPDYLPPAADALRLRVKVLRGKFTLAVGSPTVYFGHSDVATTTREVSKADGDEWQTIEFSLHHNLRRNFRRARFGEKSPVIYYTRWIQEPLYLYVDKPSAGELLIDQIELLTKGEGQPFPTFTPDQVRPVATIVDFEKETDLQQAFTFFQDPIDFTKPAYAVRPDWLPPKLDRLAVGHTGLHSLRSQQRGTEETCFTGIHAPGNKEANALQLTLKLDHDRLESEVALDFLVYVTLPGNSARFPWQRFQPPELWRSSPLAFTYYLGQQQTKGESYAFYHTRRSLPKGAWTSLVLPGDDFICAYGQGDCANLFQSQSPLKCDGIQAIGFVAPYRQRYGTTTVTIDELSWVQVPSTALPRHTYWQAPPPK</sequence>
<evidence type="ECO:0000313" key="2">
    <source>
        <dbReference type="Proteomes" id="UP000315017"/>
    </source>
</evidence>
<dbReference type="RefSeq" id="WP_145089912.1">
    <property type="nucleotide sequence ID" value="NZ_CP036274.1"/>
</dbReference>
<gene>
    <name evidence="1" type="ORF">ETAA8_32320</name>
</gene>
<dbReference type="Proteomes" id="UP000315017">
    <property type="component" value="Chromosome"/>
</dbReference>
<dbReference type="OrthoDB" id="3078171at2"/>
<accession>A0A517YDC5</accession>
<evidence type="ECO:0000313" key="1">
    <source>
        <dbReference type="EMBL" id="QDU28132.1"/>
    </source>
</evidence>
<reference evidence="1 2" key="1">
    <citation type="submission" date="2019-02" db="EMBL/GenBank/DDBJ databases">
        <title>Deep-cultivation of Planctomycetes and their phenomic and genomic characterization uncovers novel biology.</title>
        <authorList>
            <person name="Wiegand S."/>
            <person name="Jogler M."/>
            <person name="Boedeker C."/>
            <person name="Pinto D."/>
            <person name="Vollmers J."/>
            <person name="Rivas-Marin E."/>
            <person name="Kohn T."/>
            <person name="Peeters S.H."/>
            <person name="Heuer A."/>
            <person name="Rast P."/>
            <person name="Oberbeckmann S."/>
            <person name="Bunk B."/>
            <person name="Jeske O."/>
            <person name="Meyerdierks A."/>
            <person name="Storesund J.E."/>
            <person name="Kallscheuer N."/>
            <person name="Luecker S."/>
            <person name="Lage O.M."/>
            <person name="Pohl T."/>
            <person name="Merkel B.J."/>
            <person name="Hornburger P."/>
            <person name="Mueller R.-W."/>
            <person name="Bruemmer F."/>
            <person name="Labrenz M."/>
            <person name="Spormann A.M."/>
            <person name="Op den Camp H."/>
            <person name="Overmann J."/>
            <person name="Amann R."/>
            <person name="Jetten M.S.M."/>
            <person name="Mascher T."/>
            <person name="Medema M.H."/>
            <person name="Devos D.P."/>
            <person name="Kaster A.-K."/>
            <person name="Ovreas L."/>
            <person name="Rohde M."/>
            <person name="Galperin M.Y."/>
            <person name="Jogler C."/>
        </authorList>
    </citation>
    <scope>NUCLEOTIDE SEQUENCE [LARGE SCALE GENOMIC DNA]</scope>
    <source>
        <strain evidence="1 2">ETA_A8</strain>
    </source>
</reference>
<protein>
    <submittedName>
        <fullName evidence="1">Uncharacterized protein</fullName>
    </submittedName>
</protein>
<keyword evidence="2" id="KW-1185">Reference proteome</keyword>
<dbReference type="KEGG" id="aagg:ETAA8_32320"/>
<organism evidence="1 2">
    <name type="scientific">Anatilimnocola aggregata</name>
    <dbReference type="NCBI Taxonomy" id="2528021"/>
    <lineage>
        <taxon>Bacteria</taxon>
        <taxon>Pseudomonadati</taxon>
        <taxon>Planctomycetota</taxon>
        <taxon>Planctomycetia</taxon>
        <taxon>Pirellulales</taxon>
        <taxon>Pirellulaceae</taxon>
        <taxon>Anatilimnocola</taxon>
    </lineage>
</organism>
<dbReference type="AlphaFoldDB" id="A0A517YDC5"/>